<dbReference type="PANTHER" id="PTHR23184:SF9">
    <property type="entry name" value="TETRATRICOPEPTIDE REPEAT PROTEIN 14"/>
    <property type="match status" value="1"/>
</dbReference>
<sequence length="149" mass="16477">MSSEEVADEWATRNPAVPTLYGFDSSCSTSFLPCFSREGCAPTDPAELRRAQNKDAAARAVAKGVERMKNKQNLGAIQAFNEALSYDEHYADAYVARAATLANDGKFEPAVGDLERALAIDCEHQNARQYIVTTLLAWGNRYHHGCFWN</sequence>
<evidence type="ECO:0000313" key="2">
    <source>
        <dbReference type="WBParaSite" id="L893_g28955.t1"/>
    </source>
</evidence>
<protein>
    <submittedName>
        <fullName evidence="2">TPR_REGION domain-containing protein</fullName>
    </submittedName>
</protein>
<dbReference type="Gene3D" id="1.25.40.10">
    <property type="entry name" value="Tetratricopeptide repeat domain"/>
    <property type="match status" value="1"/>
</dbReference>
<dbReference type="SUPFAM" id="SSF48452">
    <property type="entry name" value="TPR-like"/>
    <property type="match status" value="1"/>
</dbReference>
<reference evidence="2" key="1">
    <citation type="submission" date="2016-11" db="UniProtKB">
        <authorList>
            <consortium name="WormBaseParasite"/>
        </authorList>
    </citation>
    <scope>IDENTIFICATION</scope>
</reference>
<dbReference type="PANTHER" id="PTHR23184">
    <property type="entry name" value="TETRATRICOPEPTIDE REPEAT PROTEIN 14"/>
    <property type="match status" value="1"/>
</dbReference>
<dbReference type="InterPro" id="IPR011990">
    <property type="entry name" value="TPR-like_helical_dom_sf"/>
</dbReference>
<organism evidence="1 2">
    <name type="scientific">Steinernema glaseri</name>
    <dbReference type="NCBI Taxonomy" id="37863"/>
    <lineage>
        <taxon>Eukaryota</taxon>
        <taxon>Metazoa</taxon>
        <taxon>Ecdysozoa</taxon>
        <taxon>Nematoda</taxon>
        <taxon>Chromadorea</taxon>
        <taxon>Rhabditida</taxon>
        <taxon>Tylenchina</taxon>
        <taxon>Panagrolaimomorpha</taxon>
        <taxon>Strongyloidoidea</taxon>
        <taxon>Steinernematidae</taxon>
        <taxon>Steinernema</taxon>
    </lineage>
</organism>
<name>A0A1I7ZQM3_9BILA</name>
<dbReference type="AlphaFoldDB" id="A0A1I7ZQM3"/>
<accession>A0A1I7ZQM3</accession>
<dbReference type="InterPro" id="IPR039190">
    <property type="entry name" value="TTC14"/>
</dbReference>
<dbReference type="Proteomes" id="UP000095287">
    <property type="component" value="Unplaced"/>
</dbReference>
<evidence type="ECO:0000313" key="1">
    <source>
        <dbReference type="Proteomes" id="UP000095287"/>
    </source>
</evidence>
<proteinExistence type="predicted"/>
<keyword evidence="1" id="KW-1185">Reference proteome</keyword>
<dbReference type="WBParaSite" id="L893_g28955.t1">
    <property type="protein sequence ID" value="L893_g28955.t1"/>
    <property type="gene ID" value="L893_g28955"/>
</dbReference>